<accession>A0A6M3LB38</accession>
<evidence type="ECO:0000313" key="2">
    <source>
        <dbReference type="EMBL" id="QJA91703.1"/>
    </source>
</evidence>
<proteinExistence type="predicted"/>
<protein>
    <submittedName>
        <fullName evidence="2">Uncharacterized protein</fullName>
    </submittedName>
</protein>
<evidence type="ECO:0000256" key="1">
    <source>
        <dbReference type="SAM" id="MobiDB-lite"/>
    </source>
</evidence>
<feature type="region of interest" description="Disordered" evidence="1">
    <location>
        <begin position="50"/>
        <end position="75"/>
    </location>
</feature>
<feature type="compositionally biased region" description="Basic and acidic residues" evidence="1">
    <location>
        <begin position="50"/>
        <end position="67"/>
    </location>
</feature>
<name>A0A6M3LB38_9ZZZZ</name>
<organism evidence="2">
    <name type="scientific">viral metagenome</name>
    <dbReference type="NCBI Taxonomy" id="1070528"/>
    <lineage>
        <taxon>unclassified sequences</taxon>
        <taxon>metagenomes</taxon>
        <taxon>organismal metagenomes</taxon>
    </lineage>
</organism>
<reference evidence="2" key="1">
    <citation type="submission" date="2020-03" db="EMBL/GenBank/DDBJ databases">
        <title>The deep terrestrial virosphere.</title>
        <authorList>
            <person name="Holmfeldt K."/>
            <person name="Nilsson E."/>
            <person name="Simone D."/>
            <person name="Lopez-Fernandez M."/>
            <person name="Wu X."/>
            <person name="de Brujin I."/>
            <person name="Lundin D."/>
            <person name="Andersson A."/>
            <person name="Bertilsson S."/>
            <person name="Dopson M."/>
        </authorList>
    </citation>
    <scope>NUCLEOTIDE SEQUENCE</scope>
    <source>
        <strain evidence="2">MM415B03272</strain>
    </source>
</reference>
<dbReference type="AlphaFoldDB" id="A0A6M3LB38"/>
<sequence>MWDIIKVNANSPSSILGFLTEGYEPFAVTTDRYDEATIWMKKEVTNVKQERISKEVPSRTQRRKTDSTAKVSSGA</sequence>
<gene>
    <name evidence="2" type="ORF">MM415B03272_0009</name>
</gene>
<dbReference type="EMBL" id="MT143007">
    <property type="protein sequence ID" value="QJA91703.1"/>
    <property type="molecule type" value="Genomic_DNA"/>
</dbReference>